<keyword evidence="3" id="KW-1185">Reference proteome</keyword>
<evidence type="ECO:0000256" key="1">
    <source>
        <dbReference type="SAM" id="Phobius"/>
    </source>
</evidence>
<feature type="transmembrane region" description="Helical" evidence="1">
    <location>
        <begin position="21"/>
        <end position="41"/>
    </location>
</feature>
<keyword evidence="1" id="KW-1133">Transmembrane helix</keyword>
<keyword evidence="1" id="KW-0812">Transmembrane</keyword>
<proteinExistence type="predicted"/>
<sequence length="111" mass="12685">MKAQKFRSIVKSSKTRVITQTLVQHLSLILCLSGSWVYSAFKTFTHFLYETIIQVEMQKVLNDIQPNENETGVVTLPSTMENLPSLPGYLIKENLRLCLRFCVGEEEESDS</sequence>
<protein>
    <submittedName>
        <fullName evidence="2">Uncharacterized protein</fullName>
    </submittedName>
</protein>
<dbReference type="Proteomes" id="UP000078200">
    <property type="component" value="Unassembled WGS sequence"/>
</dbReference>
<dbReference type="VEuPathDB" id="VectorBase:GAUT020751"/>
<organism evidence="2 3">
    <name type="scientific">Glossina austeni</name>
    <name type="common">Savannah tsetse fly</name>
    <dbReference type="NCBI Taxonomy" id="7395"/>
    <lineage>
        <taxon>Eukaryota</taxon>
        <taxon>Metazoa</taxon>
        <taxon>Ecdysozoa</taxon>
        <taxon>Arthropoda</taxon>
        <taxon>Hexapoda</taxon>
        <taxon>Insecta</taxon>
        <taxon>Pterygota</taxon>
        <taxon>Neoptera</taxon>
        <taxon>Endopterygota</taxon>
        <taxon>Diptera</taxon>
        <taxon>Brachycera</taxon>
        <taxon>Muscomorpha</taxon>
        <taxon>Hippoboscoidea</taxon>
        <taxon>Glossinidae</taxon>
        <taxon>Glossina</taxon>
    </lineage>
</organism>
<dbReference type="AlphaFoldDB" id="A0A1A9UZH1"/>
<reference evidence="2" key="1">
    <citation type="submission" date="2020-05" db="UniProtKB">
        <authorList>
            <consortium name="EnsemblMetazoa"/>
        </authorList>
    </citation>
    <scope>IDENTIFICATION</scope>
    <source>
        <strain evidence="2">TTRI</strain>
    </source>
</reference>
<dbReference type="EnsemblMetazoa" id="GAUT020751-RA">
    <property type="protein sequence ID" value="GAUT020751-PA"/>
    <property type="gene ID" value="GAUT020751"/>
</dbReference>
<accession>A0A1A9UZH1</accession>
<name>A0A1A9UZH1_GLOAU</name>
<keyword evidence="1" id="KW-0472">Membrane</keyword>
<evidence type="ECO:0000313" key="2">
    <source>
        <dbReference type="EnsemblMetazoa" id="GAUT020751-PA"/>
    </source>
</evidence>
<evidence type="ECO:0000313" key="3">
    <source>
        <dbReference type="Proteomes" id="UP000078200"/>
    </source>
</evidence>